<name>A0A1H4GNK4_9GAMM</name>
<dbReference type="EMBL" id="FNRJ01000018">
    <property type="protein sequence ID" value="SEB11186.1"/>
    <property type="molecule type" value="Genomic_DNA"/>
</dbReference>
<dbReference type="RefSeq" id="WP_175527703.1">
    <property type="nucleotide sequence ID" value="NZ_FNRJ01000018.1"/>
</dbReference>
<organism evidence="1 2">
    <name type="scientific">Marinobacterium iners DSM 11526</name>
    <dbReference type="NCBI Taxonomy" id="1122198"/>
    <lineage>
        <taxon>Bacteria</taxon>
        <taxon>Pseudomonadati</taxon>
        <taxon>Pseudomonadota</taxon>
        <taxon>Gammaproteobacteria</taxon>
        <taxon>Oceanospirillales</taxon>
        <taxon>Oceanospirillaceae</taxon>
        <taxon>Marinobacterium</taxon>
    </lineage>
</organism>
<gene>
    <name evidence="1" type="ORF">SAMN02745729_11857</name>
</gene>
<proteinExistence type="predicted"/>
<protein>
    <submittedName>
        <fullName evidence="1">Uncharacterized protein</fullName>
    </submittedName>
</protein>
<keyword evidence="2" id="KW-1185">Reference proteome</keyword>
<evidence type="ECO:0000313" key="1">
    <source>
        <dbReference type="EMBL" id="SEB11186.1"/>
    </source>
</evidence>
<accession>A0A1H4GNK4</accession>
<reference evidence="2" key="1">
    <citation type="submission" date="2016-10" db="EMBL/GenBank/DDBJ databases">
        <authorList>
            <person name="Varghese N."/>
            <person name="Submissions S."/>
        </authorList>
    </citation>
    <scope>NUCLEOTIDE SEQUENCE [LARGE SCALE GENOMIC DNA]</scope>
    <source>
        <strain evidence="2">DSM 11526</strain>
    </source>
</reference>
<evidence type="ECO:0000313" key="2">
    <source>
        <dbReference type="Proteomes" id="UP000242469"/>
    </source>
</evidence>
<dbReference type="Proteomes" id="UP000242469">
    <property type="component" value="Unassembled WGS sequence"/>
</dbReference>
<dbReference type="AlphaFoldDB" id="A0A1H4GNK4"/>
<sequence>MTDVARYIVSSFEHSSRPAAVAAVPVTEQACPDCNYSNNYYGDQVCRPK</sequence>